<name>A0A0R3RKY4_9BILA</name>
<dbReference type="AlphaFoldDB" id="A0A0R3RKY4"/>
<evidence type="ECO:0000313" key="3">
    <source>
        <dbReference type="WBParaSite" id="EEL_0000214301-mRNA-1"/>
    </source>
</evidence>
<evidence type="ECO:0000256" key="1">
    <source>
        <dbReference type="SAM" id="SignalP"/>
    </source>
</evidence>
<evidence type="ECO:0000313" key="2">
    <source>
        <dbReference type="Proteomes" id="UP000050640"/>
    </source>
</evidence>
<accession>A0A0R3RKY4</accession>
<dbReference type="WBParaSite" id="EEL_0000214301-mRNA-1">
    <property type="protein sequence ID" value="EEL_0000214301-mRNA-1"/>
    <property type="gene ID" value="EEL_0000214301"/>
</dbReference>
<proteinExistence type="predicted"/>
<reference evidence="3" key="1">
    <citation type="submission" date="2017-02" db="UniProtKB">
        <authorList>
            <consortium name="WormBaseParasite"/>
        </authorList>
    </citation>
    <scope>IDENTIFICATION</scope>
</reference>
<dbReference type="Proteomes" id="UP000050640">
    <property type="component" value="Unplaced"/>
</dbReference>
<keyword evidence="1" id="KW-0732">Signal</keyword>
<protein>
    <submittedName>
        <fullName evidence="3">Saposin B-type domain-containing protein</fullName>
    </submittedName>
</protein>
<keyword evidence="2" id="KW-1185">Reference proteome</keyword>
<organism evidence="2 3">
    <name type="scientific">Elaeophora elaphi</name>
    <dbReference type="NCBI Taxonomy" id="1147741"/>
    <lineage>
        <taxon>Eukaryota</taxon>
        <taxon>Metazoa</taxon>
        <taxon>Ecdysozoa</taxon>
        <taxon>Nematoda</taxon>
        <taxon>Chromadorea</taxon>
        <taxon>Rhabditida</taxon>
        <taxon>Spirurina</taxon>
        <taxon>Spiruromorpha</taxon>
        <taxon>Filarioidea</taxon>
        <taxon>Onchocercidae</taxon>
        <taxon>Elaeophora</taxon>
    </lineage>
</organism>
<feature type="chain" id="PRO_5006447596" evidence="1">
    <location>
        <begin position="19"/>
        <end position="141"/>
    </location>
</feature>
<sequence length="141" mass="16294">MSILLLLVANFAFILVDGKKNDTSLIPDDIICPFCIALVQRFQQTTRQNSDYRNFFKSGIFSSCRISFISPLFQILCESLSAKSRKNYNFCIESFDDVTVEKLKTLSAENLCKNQKLCPVNYKSDIKVECIFYTFKHENKM</sequence>
<feature type="signal peptide" evidence="1">
    <location>
        <begin position="1"/>
        <end position="18"/>
    </location>
</feature>